<dbReference type="Gene3D" id="3.40.50.300">
    <property type="entry name" value="P-loop containing nucleotide triphosphate hydrolases"/>
    <property type="match status" value="1"/>
</dbReference>
<feature type="compositionally biased region" description="Low complexity" evidence="2">
    <location>
        <begin position="103"/>
        <end position="116"/>
    </location>
</feature>
<protein>
    <recommendedName>
        <fullName evidence="5">ATPase AAA-type core domain-containing protein</fullName>
    </recommendedName>
</protein>
<gene>
    <name evidence="3" type="ORF">CA3LBN_001791</name>
</gene>
<evidence type="ECO:0000256" key="1">
    <source>
        <dbReference type="ARBA" id="ARBA00022705"/>
    </source>
</evidence>
<dbReference type="PANTHER" id="PTHR23389">
    <property type="entry name" value="CHROMOSOME TRANSMISSION FIDELITY FACTOR 18"/>
    <property type="match status" value="1"/>
</dbReference>
<dbReference type="PANTHER" id="PTHR23389:SF6">
    <property type="entry name" value="REPLICATION FACTOR C SUBUNIT 1"/>
    <property type="match status" value="1"/>
</dbReference>
<keyword evidence="1" id="KW-0235">DNA replication</keyword>
<feature type="compositionally biased region" description="Basic and acidic residues" evidence="2">
    <location>
        <begin position="52"/>
        <end position="63"/>
    </location>
</feature>
<sequence length="841" mass="96290">MMSGSEQYLQHRPNPFSSRNTYDDSDSGYDDTAVSSGLLSEDITDVDENPEIDIRKHEPEGKNKPLNLLHLLSGKQNSKKKPQKKDSKAERSKEGTDELTDLSSSKSESEVSFPKPESLEQLEQKMYDSKKSMSAMDLLRARTKKKNESFISPDEHVEIVSDNDSLDEPVEVLEERPVNAVAVRDIFSNFAPKKTKGKDGKWRLNVRFKISPARLAEIKKFEDPFRTRGNVGSGTSMLNTLMKKRPSKMVTLRLSPEFLQSIQKSLNPLYTKSSGIKTGKSANSVFAQMMQTASISAYPKLTPLQKAKELDPPDIERGIMHVYETDTCNTRQHCFEQLSPKAIKNITFHMDGSFFATYEIDEATKRKRSLIHITTTNTEDICDFVADRSPLAFEEETHIRIYKDFIQNHSPESNRLWPDKFSPKSTDQLLLDPQTKYTLRRWIENAFAILKTQSTKTPRNIKIKEQKQRRQKMQDFIVDDFEEDSEETEEDVFVPVLILEGQSGSGKSAAVYAAMNSLNGYVHEINSGQNRSRRELYGPLKEFCTTNIINKNDQEKSFQRGLVFFEDCDVLFEQDKTFWTAVQDVINFSKRPLVISVQDSTVIPRSIYEQAQEQNAILTFENHDTAAFEQYVWLCCFSQGFDLTQNALSWVTAQSGKYAHDVRKALMQCQWICSADEDLSSDEVLTLDIQADEPDDTKIESLESLASVCDLHSEADTIESNMRSSKLQEHHPNELLDIYTVDDGQMLRPFPEPEECNIGTYLKELVPHEVKLPEERFKFNQIRETTLTFLASRTRKLPKAIQEYQSFRTSTRSRSNESSFDSPIFDVQGLPETSICYNLLY</sequence>
<dbReference type="SUPFAM" id="SSF52540">
    <property type="entry name" value="P-loop containing nucleoside triphosphate hydrolases"/>
    <property type="match status" value="1"/>
</dbReference>
<dbReference type="EMBL" id="CP076662">
    <property type="protein sequence ID" value="QWU87526.1"/>
    <property type="molecule type" value="Genomic_DNA"/>
</dbReference>
<evidence type="ECO:0000313" key="4">
    <source>
        <dbReference type="Proteomes" id="UP000825434"/>
    </source>
</evidence>
<organism evidence="3 4">
    <name type="scientific">Candidozyma haemuli</name>
    <dbReference type="NCBI Taxonomy" id="45357"/>
    <lineage>
        <taxon>Eukaryota</taxon>
        <taxon>Fungi</taxon>
        <taxon>Dikarya</taxon>
        <taxon>Ascomycota</taxon>
        <taxon>Saccharomycotina</taxon>
        <taxon>Pichiomycetes</taxon>
        <taxon>Metschnikowiaceae</taxon>
        <taxon>Candidozyma</taxon>
    </lineage>
</organism>
<dbReference type="InterPro" id="IPR027417">
    <property type="entry name" value="P-loop_NTPase"/>
</dbReference>
<evidence type="ECO:0000313" key="3">
    <source>
        <dbReference type="EMBL" id="QWU87526.1"/>
    </source>
</evidence>
<proteinExistence type="predicted"/>
<name>A0ABX8I2P3_9ASCO</name>
<dbReference type="Proteomes" id="UP000825434">
    <property type="component" value="Chromosome 2"/>
</dbReference>
<reference evidence="3 4" key="1">
    <citation type="submission" date="2021-06" db="EMBL/GenBank/DDBJ databases">
        <title>Candida outbreak in Lebanon.</title>
        <authorList>
            <person name="Finianos M."/>
        </authorList>
    </citation>
    <scope>NUCLEOTIDE SEQUENCE [LARGE SCALE GENOMIC DNA]</scope>
    <source>
        <strain evidence="3">CA3LBN</strain>
    </source>
</reference>
<evidence type="ECO:0008006" key="5">
    <source>
        <dbReference type="Google" id="ProtNLM"/>
    </source>
</evidence>
<feature type="region of interest" description="Disordered" evidence="2">
    <location>
        <begin position="1"/>
        <end position="121"/>
    </location>
</feature>
<feature type="compositionally biased region" description="Basic and acidic residues" evidence="2">
    <location>
        <begin position="84"/>
        <end position="96"/>
    </location>
</feature>
<accession>A0ABX8I2P3</accession>
<evidence type="ECO:0000256" key="2">
    <source>
        <dbReference type="SAM" id="MobiDB-lite"/>
    </source>
</evidence>
<keyword evidence="4" id="KW-1185">Reference proteome</keyword>
<feature type="compositionally biased region" description="Acidic residues" evidence="2">
    <location>
        <begin position="42"/>
        <end position="51"/>
    </location>
</feature>